<protein>
    <submittedName>
        <fullName evidence="1">Uncharacterized protein</fullName>
    </submittedName>
</protein>
<proteinExistence type="predicted"/>
<evidence type="ECO:0000313" key="1">
    <source>
        <dbReference type="EMBL" id="CAB4153464.1"/>
    </source>
</evidence>
<gene>
    <name evidence="1" type="ORF">UFOVP627_4</name>
</gene>
<organism evidence="1">
    <name type="scientific">uncultured Caudovirales phage</name>
    <dbReference type="NCBI Taxonomy" id="2100421"/>
    <lineage>
        <taxon>Viruses</taxon>
        <taxon>Duplodnaviria</taxon>
        <taxon>Heunggongvirae</taxon>
        <taxon>Uroviricota</taxon>
        <taxon>Caudoviricetes</taxon>
        <taxon>Peduoviridae</taxon>
        <taxon>Maltschvirus</taxon>
        <taxon>Maltschvirus maltsch</taxon>
    </lineage>
</organism>
<name>A0A6J5N319_9CAUD</name>
<dbReference type="EMBL" id="LR796606">
    <property type="protein sequence ID" value="CAB4153464.1"/>
    <property type="molecule type" value="Genomic_DNA"/>
</dbReference>
<accession>A0A6J5N319</accession>
<reference evidence="1" key="1">
    <citation type="submission" date="2020-04" db="EMBL/GenBank/DDBJ databases">
        <authorList>
            <person name="Chiriac C."/>
            <person name="Salcher M."/>
            <person name="Ghai R."/>
            <person name="Kavagutti S V."/>
        </authorList>
    </citation>
    <scope>NUCLEOTIDE SEQUENCE</scope>
</reference>
<sequence length="68" mass="7843">MISLVLVGCIVVASCGIYAMMLSDDKELKEDEYDESNFPIDSSVKTTSIEDDLDKELKYFKWLRDEEK</sequence>